<evidence type="ECO:0000313" key="2">
    <source>
        <dbReference type="Proteomes" id="UP000032142"/>
    </source>
</evidence>
<proteinExistence type="predicted"/>
<accession>A0A0B0NY67</accession>
<dbReference type="EMBL" id="KN413049">
    <property type="protein sequence ID" value="KHG19438.1"/>
    <property type="molecule type" value="Genomic_DNA"/>
</dbReference>
<organism evidence="1 2">
    <name type="scientific">Gossypium arboreum</name>
    <name type="common">Tree cotton</name>
    <name type="synonym">Gossypium nanking</name>
    <dbReference type="NCBI Taxonomy" id="29729"/>
    <lineage>
        <taxon>Eukaryota</taxon>
        <taxon>Viridiplantae</taxon>
        <taxon>Streptophyta</taxon>
        <taxon>Embryophyta</taxon>
        <taxon>Tracheophyta</taxon>
        <taxon>Spermatophyta</taxon>
        <taxon>Magnoliopsida</taxon>
        <taxon>eudicotyledons</taxon>
        <taxon>Gunneridae</taxon>
        <taxon>Pentapetalae</taxon>
        <taxon>rosids</taxon>
        <taxon>malvids</taxon>
        <taxon>Malvales</taxon>
        <taxon>Malvaceae</taxon>
        <taxon>Malvoideae</taxon>
        <taxon>Gossypium</taxon>
    </lineage>
</organism>
<keyword evidence="2" id="KW-1185">Reference proteome</keyword>
<protein>
    <submittedName>
        <fullName evidence="1">Uncharacterized protein</fullName>
    </submittedName>
</protein>
<gene>
    <name evidence="1" type="ORF">F383_04001</name>
</gene>
<dbReference type="Proteomes" id="UP000032142">
    <property type="component" value="Unassembled WGS sequence"/>
</dbReference>
<name>A0A0B0NY67_GOSAR</name>
<reference evidence="2" key="1">
    <citation type="submission" date="2014-09" db="EMBL/GenBank/DDBJ databases">
        <authorList>
            <person name="Mudge J."/>
            <person name="Ramaraj T."/>
            <person name="Lindquist I.E."/>
            <person name="Bharti A.K."/>
            <person name="Sundararajan A."/>
            <person name="Cameron C.T."/>
            <person name="Woodward J.E."/>
            <person name="May G.D."/>
            <person name="Brubaker C."/>
            <person name="Broadhvest J."/>
            <person name="Wilkins T.A."/>
        </authorList>
    </citation>
    <scope>NUCLEOTIDE SEQUENCE</scope>
    <source>
        <strain evidence="2">cv. AKA8401</strain>
    </source>
</reference>
<evidence type="ECO:0000313" key="1">
    <source>
        <dbReference type="EMBL" id="KHG19438.1"/>
    </source>
</evidence>
<sequence>MSYRWLCIPSYVVDT</sequence>